<dbReference type="InterPro" id="IPR000515">
    <property type="entry name" value="MetI-like"/>
</dbReference>
<evidence type="ECO:0000256" key="1">
    <source>
        <dbReference type="ARBA" id="ARBA00004651"/>
    </source>
</evidence>
<comment type="similarity">
    <text evidence="7">Belongs to the binding-protein-dependent transport system permease family.</text>
</comment>
<evidence type="ECO:0000259" key="8">
    <source>
        <dbReference type="PROSITE" id="PS50928"/>
    </source>
</evidence>
<dbReference type="GO" id="GO:0055085">
    <property type="term" value="P:transmembrane transport"/>
    <property type="evidence" value="ECO:0007669"/>
    <property type="project" value="InterPro"/>
</dbReference>
<evidence type="ECO:0000256" key="7">
    <source>
        <dbReference type="RuleBase" id="RU363032"/>
    </source>
</evidence>
<dbReference type="CDD" id="cd06261">
    <property type="entry name" value="TM_PBP2"/>
    <property type="match status" value="1"/>
</dbReference>
<dbReference type="Gene3D" id="1.10.3720.10">
    <property type="entry name" value="MetI-like"/>
    <property type="match status" value="1"/>
</dbReference>
<organism evidence="9 10">
    <name type="scientific">Lachnoclostridium phytofermentans</name>
    <dbReference type="NCBI Taxonomy" id="66219"/>
    <lineage>
        <taxon>Bacteria</taxon>
        <taxon>Bacillati</taxon>
        <taxon>Bacillota</taxon>
        <taxon>Clostridia</taxon>
        <taxon>Lachnospirales</taxon>
        <taxon>Lachnospiraceae</taxon>
    </lineage>
</organism>
<comment type="subcellular location">
    <subcellularLocation>
        <location evidence="1 7">Cell membrane</location>
        <topology evidence="1 7">Multi-pass membrane protein</topology>
    </subcellularLocation>
</comment>
<comment type="caution">
    <text evidence="9">The sequence shown here is derived from an EMBL/GenBank/DDBJ whole genome shotgun (WGS) entry which is preliminary data.</text>
</comment>
<dbReference type="InterPro" id="IPR035906">
    <property type="entry name" value="MetI-like_sf"/>
</dbReference>
<dbReference type="PANTHER" id="PTHR30193">
    <property type="entry name" value="ABC TRANSPORTER PERMEASE PROTEIN"/>
    <property type="match status" value="1"/>
</dbReference>
<feature type="domain" description="ABC transmembrane type-1" evidence="8">
    <location>
        <begin position="72"/>
        <end position="285"/>
    </location>
</feature>
<evidence type="ECO:0000256" key="5">
    <source>
        <dbReference type="ARBA" id="ARBA00022989"/>
    </source>
</evidence>
<reference evidence="9 10" key="1">
    <citation type="journal article" date="2018" name="Nat. Biotechnol.">
        <title>A standardized bacterial taxonomy based on genome phylogeny substantially revises the tree of life.</title>
        <authorList>
            <person name="Parks D.H."/>
            <person name="Chuvochina M."/>
            <person name="Waite D.W."/>
            <person name="Rinke C."/>
            <person name="Skarshewski A."/>
            <person name="Chaumeil P.A."/>
            <person name="Hugenholtz P."/>
        </authorList>
    </citation>
    <scope>NUCLEOTIDE SEQUENCE [LARGE SCALE GENOMIC DNA]</scope>
    <source>
        <strain evidence="9">UBA11728</strain>
    </source>
</reference>
<evidence type="ECO:0000256" key="6">
    <source>
        <dbReference type="ARBA" id="ARBA00023136"/>
    </source>
</evidence>
<dbReference type="PROSITE" id="PS50928">
    <property type="entry name" value="ABC_TM1"/>
    <property type="match status" value="1"/>
</dbReference>
<keyword evidence="4" id="KW-0812">Transmembrane</keyword>
<dbReference type="InterPro" id="IPR051393">
    <property type="entry name" value="ABC_transporter_permease"/>
</dbReference>
<dbReference type="EMBL" id="DPVV01000419">
    <property type="protein sequence ID" value="HCL03193.1"/>
    <property type="molecule type" value="Genomic_DNA"/>
</dbReference>
<protein>
    <submittedName>
        <fullName evidence="9">Sugar ABC transporter permease</fullName>
    </submittedName>
</protein>
<dbReference type="SUPFAM" id="SSF161098">
    <property type="entry name" value="MetI-like"/>
    <property type="match status" value="1"/>
</dbReference>
<dbReference type="AlphaFoldDB" id="A0A3D2X9B8"/>
<keyword evidence="6" id="KW-0472">Membrane</keyword>
<evidence type="ECO:0000256" key="2">
    <source>
        <dbReference type="ARBA" id="ARBA00022448"/>
    </source>
</evidence>
<evidence type="ECO:0000256" key="3">
    <source>
        <dbReference type="ARBA" id="ARBA00022475"/>
    </source>
</evidence>
<dbReference type="Proteomes" id="UP000262969">
    <property type="component" value="Unassembled WGS sequence"/>
</dbReference>
<proteinExistence type="inferred from homology"/>
<dbReference type="Pfam" id="PF00528">
    <property type="entry name" value="BPD_transp_1"/>
    <property type="match status" value="1"/>
</dbReference>
<dbReference type="GO" id="GO:0005886">
    <property type="term" value="C:plasma membrane"/>
    <property type="evidence" value="ECO:0007669"/>
    <property type="project" value="UniProtKB-SubCell"/>
</dbReference>
<keyword evidence="2 7" id="KW-0813">Transport</keyword>
<accession>A0A3D2X9B8</accession>
<evidence type="ECO:0000256" key="4">
    <source>
        <dbReference type="ARBA" id="ARBA00022692"/>
    </source>
</evidence>
<keyword evidence="3" id="KW-1003">Cell membrane</keyword>
<dbReference type="PANTHER" id="PTHR30193:SF37">
    <property type="entry name" value="INNER MEMBRANE ABC TRANSPORTER PERMEASE PROTEIN YCJO"/>
    <property type="match status" value="1"/>
</dbReference>
<gene>
    <name evidence="9" type="ORF">DHW61_12430</name>
</gene>
<name>A0A3D2X9B8_9FIRM</name>
<keyword evidence="5" id="KW-1133">Transmembrane helix</keyword>
<sequence>MKKKMSKEALAAILFLAPSFLGFLVFFLFPVLFSLVLSFVKWDMASGISNIKFVGLKNFKIIFKDIWFTDSMKNSIVFTVTTVVIGVSIALILAVILTRAAYFKRTLKAMMFLPYISSTVAIAIVWMIVLQPKYGPVNQFLLSIGVNKPPNWLADMKWAMPALIAMYIWQNLGYNMVVYIAGLSSVPTDLYEAAEIDGAGALSKFRFITIPMVSPTTFFLVIMGIINSFKVFDQVNVLTQGGPGTSTTVLALYIYREAFKFYDMGSASSAAWIMFVIIFIVTIIQWIGQKKWVTYE</sequence>
<evidence type="ECO:0000313" key="10">
    <source>
        <dbReference type="Proteomes" id="UP000262969"/>
    </source>
</evidence>
<evidence type="ECO:0000313" key="9">
    <source>
        <dbReference type="EMBL" id="HCL03193.1"/>
    </source>
</evidence>